<dbReference type="PROSITE" id="PS50044">
    <property type="entry name" value="SIGMA54_3"/>
    <property type="match status" value="1"/>
</dbReference>
<dbReference type="PIRSF" id="PIRSF000774">
    <property type="entry name" value="RpoN"/>
    <property type="match status" value="1"/>
</dbReference>
<evidence type="ECO:0000256" key="3">
    <source>
        <dbReference type="ARBA" id="ARBA00022679"/>
    </source>
</evidence>
<dbReference type="Pfam" id="PF04552">
    <property type="entry name" value="Sigma54_DBD"/>
    <property type="match status" value="1"/>
</dbReference>
<dbReference type="GO" id="GO:0001216">
    <property type="term" value="F:DNA-binding transcription activator activity"/>
    <property type="evidence" value="ECO:0007669"/>
    <property type="project" value="InterPro"/>
</dbReference>
<dbReference type="InterPro" id="IPR007046">
    <property type="entry name" value="RNA_pol_sigma_54_core-bd"/>
</dbReference>
<evidence type="ECO:0000256" key="6">
    <source>
        <dbReference type="ARBA" id="ARBA00023082"/>
    </source>
</evidence>
<dbReference type="EMBL" id="CP060490">
    <property type="protein sequence ID" value="QNL43636.1"/>
    <property type="molecule type" value="Genomic_DNA"/>
</dbReference>
<keyword evidence="4" id="KW-0548">Nucleotidyltransferase</keyword>
<evidence type="ECO:0000256" key="7">
    <source>
        <dbReference type="ARBA" id="ARBA00023125"/>
    </source>
</evidence>
<dbReference type="PANTHER" id="PTHR32248:SF4">
    <property type="entry name" value="RNA POLYMERASE SIGMA-54 FACTOR"/>
    <property type="match status" value="1"/>
</dbReference>
<dbReference type="GO" id="GO:0016987">
    <property type="term" value="F:sigma factor activity"/>
    <property type="evidence" value="ECO:0007669"/>
    <property type="project" value="UniProtKB-KW"/>
</dbReference>
<proteinExistence type="inferred from homology"/>
<evidence type="ECO:0000313" key="11">
    <source>
        <dbReference type="EMBL" id="QNL43636.1"/>
    </source>
</evidence>
<evidence type="ECO:0000256" key="4">
    <source>
        <dbReference type="ARBA" id="ARBA00022695"/>
    </source>
</evidence>
<dbReference type="GO" id="GO:0006352">
    <property type="term" value="P:DNA-templated transcription initiation"/>
    <property type="evidence" value="ECO:0007669"/>
    <property type="project" value="InterPro"/>
</dbReference>
<evidence type="ECO:0000256" key="8">
    <source>
        <dbReference type="ARBA" id="ARBA00023163"/>
    </source>
</evidence>
<evidence type="ECO:0000256" key="2">
    <source>
        <dbReference type="ARBA" id="ARBA00022478"/>
    </source>
</evidence>
<keyword evidence="2" id="KW-0240">DNA-directed RNA polymerase</keyword>
<keyword evidence="5" id="KW-0805">Transcription regulation</keyword>
<dbReference type="GO" id="GO:0003677">
    <property type="term" value="F:DNA binding"/>
    <property type="evidence" value="ECO:0007669"/>
    <property type="project" value="UniProtKB-KW"/>
</dbReference>
<evidence type="ECO:0000259" key="9">
    <source>
        <dbReference type="Pfam" id="PF04552"/>
    </source>
</evidence>
<comment type="similarity">
    <text evidence="1">Belongs to the sigma-54 factor family.</text>
</comment>
<evidence type="ECO:0000256" key="1">
    <source>
        <dbReference type="ARBA" id="ARBA00008798"/>
    </source>
</evidence>
<dbReference type="KEGG" id="ohi:H8790_09135"/>
<sequence>MILDQSLSQTYRLTLTQKMRQSLQILQLPAISLRDFLQEASMSNPVLEVEDPPLGEEMVELQKAAVAREELRDLPIERREQIIWENGGGEDRNFSNFASQPESFSDYLNSQLGQMTGLDNAMQAMCQYLVGCLNSAGYLDCPLNELAEDLGCDHFELEQALYVVQSLDPPGVGARSLSECLLLQLVQGEHFNAVNIHLVRDGLPLLAKNDLDGLSRLLGVSKADVKRAAADIRSLNPIPSSGFYTGSRTVYTIPEATVRRGAQGGMVIEMNSTVLPQVSISRENCALLESTDSKEAHLYLKEKLAEANTLISSLEERQNTMFRLLDVIVRLQEGFFTRDEDLRPMTMAQVAETLGVNTSTVSRAVKDKYIQVGSRIVSLRSLFTTSLQSEEGSGVSSASAKLQIKKLIAAEPPEKPLSDEVLSSALAGMNIHLSRRTVAKYRGELGIPPACRRKK</sequence>
<dbReference type="Pfam" id="PF00309">
    <property type="entry name" value="Sigma54_AID"/>
    <property type="match status" value="1"/>
</dbReference>
<keyword evidence="8" id="KW-0804">Transcription</keyword>
<dbReference type="PRINTS" id="PR00045">
    <property type="entry name" value="SIGMA54FCT"/>
</dbReference>
<feature type="domain" description="RNA polymerase sigma factor 54 DNA-binding" evidence="9">
    <location>
        <begin position="299"/>
        <end position="455"/>
    </location>
</feature>
<keyword evidence="6" id="KW-0731">Sigma factor</keyword>
<keyword evidence="3" id="KW-0808">Transferase</keyword>
<dbReference type="Gene3D" id="1.10.10.60">
    <property type="entry name" value="Homeodomain-like"/>
    <property type="match status" value="1"/>
</dbReference>
<dbReference type="PANTHER" id="PTHR32248">
    <property type="entry name" value="RNA POLYMERASE SIGMA-54 FACTOR"/>
    <property type="match status" value="1"/>
</dbReference>
<evidence type="ECO:0000259" key="10">
    <source>
        <dbReference type="Pfam" id="PF04963"/>
    </source>
</evidence>
<name>A0A7G9B255_9FIRM</name>
<gene>
    <name evidence="11" type="primary">rpoN</name>
    <name evidence="11" type="ORF">H8790_09135</name>
</gene>
<dbReference type="GO" id="GO:0000428">
    <property type="term" value="C:DNA-directed RNA polymerase complex"/>
    <property type="evidence" value="ECO:0007669"/>
    <property type="project" value="UniProtKB-KW"/>
</dbReference>
<dbReference type="NCBIfam" id="TIGR02395">
    <property type="entry name" value="rpoN_sigma"/>
    <property type="match status" value="1"/>
</dbReference>
<feature type="domain" description="RNA polymerase sigma factor 54 core-binding" evidence="10">
    <location>
        <begin position="94"/>
        <end position="282"/>
    </location>
</feature>
<dbReference type="Gene3D" id="1.10.10.1330">
    <property type="entry name" value="RNA polymerase sigma-54 factor, core-binding domain"/>
    <property type="match status" value="1"/>
</dbReference>
<dbReference type="GO" id="GO:0016779">
    <property type="term" value="F:nucleotidyltransferase activity"/>
    <property type="evidence" value="ECO:0007669"/>
    <property type="project" value="UniProtKB-KW"/>
</dbReference>
<dbReference type="RefSeq" id="WP_187332227.1">
    <property type="nucleotide sequence ID" value="NZ_CP060490.1"/>
</dbReference>
<accession>A0A7G9B255</accession>
<dbReference type="Pfam" id="PF04963">
    <property type="entry name" value="Sigma54_CBD"/>
    <property type="match status" value="1"/>
</dbReference>
<reference evidence="11 12" key="1">
    <citation type="submission" date="2020-08" db="EMBL/GenBank/DDBJ databases">
        <authorList>
            <person name="Liu C."/>
            <person name="Sun Q."/>
        </authorList>
    </citation>
    <scope>NUCLEOTIDE SEQUENCE [LARGE SCALE GENOMIC DNA]</scope>
    <source>
        <strain evidence="11 12">NSJ-62</strain>
    </source>
</reference>
<keyword evidence="12" id="KW-1185">Reference proteome</keyword>
<dbReference type="Proteomes" id="UP000515960">
    <property type="component" value="Chromosome"/>
</dbReference>
<protein>
    <submittedName>
        <fullName evidence="11">RNA polymerase factor sigma-54</fullName>
    </submittedName>
</protein>
<evidence type="ECO:0000256" key="5">
    <source>
        <dbReference type="ARBA" id="ARBA00023015"/>
    </source>
</evidence>
<organism evidence="11 12">
    <name type="scientific">Oscillibacter hominis</name>
    <dbReference type="NCBI Taxonomy" id="2763056"/>
    <lineage>
        <taxon>Bacteria</taxon>
        <taxon>Bacillati</taxon>
        <taxon>Bacillota</taxon>
        <taxon>Clostridia</taxon>
        <taxon>Eubacteriales</taxon>
        <taxon>Oscillospiraceae</taxon>
        <taxon>Oscillibacter</taxon>
    </lineage>
</organism>
<evidence type="ECO:0000313" key="12">
    <source>
        <dbReference type="Proteomes" id="UP000515960"/>
    </source>
</evidence>
<keyword evidence="7" id="KW-0238">DNA-binding</keyword>
<dbReference type="InterPro" id="IPR038709">
    <property type="entry name" value="RpoN_core-bd_sf"/>
</dbReference>
<dbReference type="InterPro" id="IPR007634">
    <property type="entry name" value="RNA_pol_sigma_54_DNA-bd"/>
</dbReference>
<dbReference type="PROSITE" id="PS00718">
    <property type="entry name" value="SIGMA54_2"/>
    <property type="match status" value="1"/>
</dbReference>
<dbReference type="AlphaFoldDB" id="A0A7G9B255"/>
<dbReference type="InterPro" id="IPR000394">
    <property type="entry name" value="RNA_pol_sigma_54"/>
</dbReference>